<keyword evidence="7" id="KW-1133">Transmembrane helix</keyword>
<keyword evidence="13" id="KW-0418">Kinase</keyword>
<evidence type="ECO:0000256" key="5">
    <source>
        <dbReference type="ARBA" id="ARBA00022729"/>
    </source>
</evidence>
<keyword evidence="4" id="KW-0812">Transmembrane</keyword>
<feature type="region of interest" description="Disordered" evidence="11">
    <location>
        <begin position="449"/>
        <end position="468"/>
    </location>
</feature>
<keyword evidence="14" id="KW-1185">Reference proteome</keyword>
<evidence type="ECO:0000256" key="10">
    <source>
        <dbReference type="ARBA" id="ARBA00023180"/>
    </source>
</evidence>
<dbReference type="Pfam" id="PF00560">
    <property type="entry name" value="LRR_1"/>
    <property type="match status" value="1"/>
</dbReference>
<evidence type="ECO:0000256" key="8">
    <source>
        <dbReference type="ARBA" id="ARBA00023136"/>
    </source>
</evidence>
<dbReference type="GO" id="GO:0005930">
    <property type="term" value="C:axoneme"/>
    <property type="evidence" value="ECO:0007669"/>
    <property type="project" value="UniProtKB-SubCell"/>
</dbReference>
<organism evidence="13 14">
    <name type="scientific">Chlorella sorokiniana</name>
    <name type="common">Freshwater green alga</name>
    <dbReference type="NCBI Taxonomy" id="3076"/>
    <lineage>
        <taxon>Eukaryota</taxon>
        <taxon>Viridiplantae</taxon>
        <taxon>Chlorophyta</taxon>
        <taxon>core chlorophytes</taxon>
        <taxon>Trebouxiophyceae</taxon>
        <taxon>Chlorellales</taxon>
        <taxon>Chlorellaceae</taxon>
        <taxon>Chlorella clade</taxon>
        <taxon>Chlorella</taxon>
    </lineage>
</organism>
<evidence type="ECO:0000256" key="2">
    <source>
        <dbReference type="ARBA" id="ARBA00004430"/>
    </source>
</evidence>
<keyword evidence="6" id="KW-0677">Repeat</keyword>
<dbReference type="PANTHER" id="PTHR27000:SF642">
    <property type="entry name" value="INACTIVE LEUCINE-RICH REPEAT RECEPTOR KINASE XIAO-RELATED"/>
    <property type="match status" value="1"/>
</dbReference>
<keyword evidence="8" id="KW-0472">Membrane</keyword>
<feature type="compositionally biased region" description="Polar residues" evidence="11">
    <location>
        <begin position="459"/>
        <end position="468"/>
    </location>
</feature>
<evidence type="ECO:0000256" key="7">
    <source>
        <dbReference type="ARBA" id="ARBA00022989"/>
    </source>
</evidence>
<dbReference type="Proteomes" id="UP000239899">
    <property type="component" value="Unassembled WGS sequence"/>
</dbReference>
<keyword evidence="10" id="KW-0325">Glycoprotein</keyword>
<dbReference type="Gene3D" id="3.80.10.10">
    <property type="entry name" value="Ribonuclease Inhibitor"/>
    <property type="match status" value="2"/>
</dbReference>
<evidence type="ECO:0000256" key="9">
    <source>
        <dbReference type="ARBA" id="ARBA00023170"/>
    </source>
</evidence>
<sequence length="468" mass="49622">MGAFLRSSALLLLVLAAAAASAAAADATDSPSRPAAPAEAGEAEAAVVIKLVAAMGGQEAQMGYEPPLQHLSEAVADTGSLCGVYGFQCSNITGAITVIDLANTGLSSTVPEGWTALASLESLTLSRNPLIGQLAAAFPDSLQLINLDETQLTGISPVWRPPKSLERLDFSHNRLNQTLGDWAPWLAEAHSLGALQVWNSSLHGTVPLLRLPGTLEQLDLNENELSGSLPPDWVLPRSLARLDLSYQRSATNPGLSGSLPPIQLPPNLYSIDLHHNALTGEIPVDWLPPGEHGTLYAEGNSLQVPNGPLPSPLETLVLDNNPQRSGRFPAGVPVSMHTLSLRNCSLTGSIPAWNMTTFGFLKLDLANNSLAGTLPTEFEHRLYATQSADISFNWLTGPLPTWPPADPAHHPGWPTLVVMPQQEGAGFCGQVPSWPIYHRVVPGVQYTTEPLHDGDLPPCNSSGQHAAP</sequence>
<feature type="chain" id="PRO_5015173595" evidence="12">
    <location>
        <begin position="25"/>
        <end position="468"/>
    </location>
</feature>
<comment type="subcellular location">
    <subcellularLocation>
        <location evidence="2">Cytoplasm</location>
        <location evidence="2">Cytoskeleton</location>
        <location evidence="2">Cilium axoneme</location>
    </subcellularLocation>
    <subcellularLocation>
        <location evidence="1">Membrane</location>
        <topology evidence="1">Single-pass membrane protein</topology>
    </subcellularLocation>
</comment>
<feature type="signal peptide" evidence="12">
    <location>
        <begin position="1"/>
        <end position="24"/>
    </location>
</feature>
<dbReference type="GO" id="GO:0016301">
    <property type="term" value="F:kinase activity"/>
    <property type="evidence" value="ECO:0007669"/>
    <property type="project" value="UniProtKB-KW"/>
</dbReference>
<dbReference type="STRING" id="3076.A0A2P6TKF9"/>
<dbReference type="SUPFAM" id="SSF52058">
    <property type="entry name" value="L domain-like"/>
    <property type="match status" value="1"/>
</dbReference>
<evidence type="ECO:0000313" key="14">
    <source>
        <dbReference type="Proteomes" id="UP000239899"/>
    </source>
</evidence>
<reference evidence="13 14" key="1">
    <citation type="journal article" date="2018" name="Plant J.">
        <title>Genome sequences of Chlorella sorokiniana UTEX 1602 and Micractinium conductrix SAG 241.80: implications to maltose excretion by a green alga.</title>
        <authorList>
            <person name="Arriola M.B."/>
            <person name="Velmurugan N."/>
            <person name="Zhang Y."/>
            <person name="Plunkett M.H."/>
            <person name="Hondzo H."/>
            <person name="Barney B.M."/>
        </authorList>
    </citation>
    <scope>NUCLEOTIDE SEQUENCE [LARGE SCALE GENOMIC DNA]</scope>
    <source>
        <strain evidence="14">UTEX 1602</strain>
    </source>
</reference>
<comment type="caution">
    <text evidence="13">The sequence shown here is derived from an EMBL/GenBank/DDBJ whole genome shotgun (WGS) entry which is preliminary data.</text>
</comment>
<evidence type="ECO:0000256" key="3">
    <source>
        <dbReference type="ARBA" id="ARBA00022614"/>
    </source>
</evidence>
<dbReference type="OrthoDB" id="564617at2759"/>
<protein>
    <submittedName>
        <fullName evidence="13">Receptor kinase 2</fullName>
    </submittedName>
</protein>
<keyword evidence="3" id="KW-0433">Leucine-rich repeat</keyword>
<dbReference type="InterPro" id="IPR032675">
    <property type="entry name" value="LRR_dom_sf"/>
</dbReference>
<proteinExistence type="predicted"/>
<evidence type="ECO:0000256" key="12">
    <source>
        <dbReference type="SAM" id="SignalP"/>
    </source>
</evidence>
<gene>
    <name evidence="13" type="ORF">C2E21_6744</name>
</gene>
<evidence type="ECO:0000256" key="1">
    <source>
        <dbReference type="ARBA" id="ARBA00004167"/>
    </source>
</evidence>
<accession>A0A2P6TKF9</accession>
<name>A0A2P6TKF9_CHLSO</name>
<evidence type="ECO:0000256" key="11">
    <source>
        <dbReference type="SAM" id="MobiDB-lite"/>
    </source>
</evidence>
<dbReference type="PANTHER" id="PTHR27000">
    <property type="entry name" value="LEUCINE-RICH REPEAT RECEPTOR-LIKE PROTEIN KINASE FAMILY PROTEIN-RELATED"/>
    <property type="match status" value="1"/>
</dbReference>
<evidence type="ECO:0000256" key="4">
    <source>
        <dbReference type="ARBA" id="ARBA00022692"/>
    </source>
</evidence>
<keyword evidence="13" id="KW-0808">Transferase</keyword>
<dbReference type="InterPro" id="IPR001611">
    <property type="entry name" value="Leu-rich_rpt"/>
</dbReference>
<dbReference type="EMBL" id="LHPG02000013">
    <property type="protein sequence ID" value="PRW44557.1"/>
    <property type="molecule type" value="Genomic_DNA"/>
</dbReference>
<dbReference type="AlphaFoldDB" id="A0A2P6TKF9"/>
<keyword evidence="5 12" id="KW-0732">Signal</keyword>
<evidence type="ECO:0000313" key="13">
    <source>
        <dbReference type="EMBL" id="PRW44557.1"/>
    </source>
</evidence>
<dbReference type="GO" id="GO:0016020">
    <property type="term" value="C:membrane"/>
    <property type="evidence" value="ECO:0007669"/>
    <property type="project" value="UniProtKB-SubCell"/>
</dbReference>
<keyword evidence="9 13" id="KW-0675">Receptor</keyword>
<evidence type="ECO:0000256" key="6">
    <source>
        <dbReference type="ARBA" id="ARBA00022737"/>
    </source>
</evidence>